<keyword evidence="3" id="KW-0804">Transcription</keyword>
<evidence type="ECO:0000256" key="1">
    <source>
        <dbReference type="ARBA" id="ARBA00023015"/>
    </source>
</evidence>
<dbReference type="InterPro" id="IPR001647">
    <property type="entry name" value="HTH_TetR"/>
</dbReference>
<proteinExistence type="predicted"/>
<dbReference type="Pfam" id="PF00440">
    <property type="entry name" value="TetR_N"/>
    <property type="match status" value="1"/>
</dbReference>
<evidence type="ECO:0000256" key="2">
    <source>
        <dbReference type="ARBA" id="ARBA00023125"/>
    </source>
</evidence>
<dbReference type="InterPro" id="IPR036271">
    <property type="entry name" value="Tet_transcr_reg_TetR-rel_C_sf"/>
</dbReference>
<evidence type="ECO:0000259" key="5">
    <source>
        <dbReference type="PROSITE" id="PS50977"/>
    </source>
</evidence>
<dbReference type="InterPro" id="IPR011075">
    <property type="entry name" value="TetR_C"/>
</dbReference>
<organism evidence="6 7">
    <name type="scientific">Negadavirga shengliensis</name>
    <dbReference type="NCBI Taxonomy" id="1389218"/>
    <lineage>
        <taxon>Bacteria</taxon>
        <taxon>Pseudomonadati</taxon>
        <taxon>Bacteroidota</taxon>
        <taxon>Cytophagia</taxon>
        <taxon>Cytophagales</taxon>
        <taxon>Cyclobacteriaceae</taxon>
        <taxon>Negadavirga</taxon>
    </lineage>
</organism>
<dbReference type="PROSITE" id="PS50977">
    <property type="entry name" value="HTH_TETR_2"/>
    <property type="match status" value="1"/>
</dbReference>
<sequence>MDKTMNLFWSKGYFDTSAQDIVDTIELSRSSIYNTFKDKKTLFIASLRHYIDKESKGLLEILSASKPHPSSIRRLMELVVESSLNKSCPKGCFLVNTVTQLAATDIEINQIVTANIDEVATAFQDFIEKAQRQGSISLHKNARGLAIILFHQMTAIRVTSKVISDKFFFTQNIDTMMELFNS</sequence>
<dbReference type="InterPro" id="IPR009057">
    <property type="entry name" value="Homeodomain-like_sf"/>
</dbReference>
<evidence type="ECO:0000313" key="6">
    <source>
        <dbReference type="EMBL" id="MFC4870608.1"/>
    </source>
</evidence>
<keyword evidence="1" id="KW-0805">Transcription regulation</keyword>
<dbReference type="Proteomes" id="UP001595818">
    <property type="component" value="Unassembled WGS sequence"/>
</dbReference>
<evidence type="ECO:0000256" key="4">
    <source>
        <dbReference type="PROSITE-ProRule" id="PRU00335"/>
    </source>
</evidence>
<protein>
    <submittedName>
        <fullName evidence="6">TetR/AcrR family transcriptional regulator</fullName>
    </submittedName>
</protein>
<evidence type="ECO:0000313" key="7">
    <source>
        <dbReference type="Proteomes" id="UP001595818"/>
    </source>
</evidence>
<accession>A0ABV9SW86</accession>
<keyword evidence="2 4" id="KW-0238">DNA-binding</keyword>
<dbReference type="RefSeq" id="WP_377061290.1">
    <property type="nucleotide sequence ID" value="NZ_JBHSJJ010000001.1"/>
</dbReference>
<feature type="DNA-binding region" description="H-T-H motif" evidence="4">
    <location>
        <begin position="17"/>
        <end position="36"/>
    </location>
</feature>
<keyword evidence="7" id="KW-1185">Reference proteome</keyword>
<gene>
    <name evidence="6" type="ORF">ACFPFU_02840</name>
</gene>
<dbReference type="Pfam" id="PF16925">
    <property type="entry name" value="TetR_C_13"/>
    <property type="match status" value="1"/>
</dbReference>
<name>A0ABV9SW86_9BACT</name>
<reference evidence="7" key="1">
    <citation type="journal article" date="2019" name="Int. J. Syst. Evol. Microbiol.">
        <title>The Global Catalogue of Microorganisms (GCM) 10K type strain sequencing project: providing services to taxonomists for standard genome sequencing and annotation.</title>
        <authorList>
            <consortium name="The Broad Institute Genomics Platform"/>
            <consortium name="The Broad Institute Genome Sequencing Center for Infectious Disease"/>
            <person name="Wu L."/>
            <person name="Ma J."/>
        </authorList>
    </citation>
    <scope>NUCLEOTIDE SEQUENCE [LARGE SCALE GENOMIC DNA]</scope>
    <source>
        <strain evidence="7">CGMCC 4.7466</strain>
    </source>
</reference>
<dbReference type="PANTHER" id="PTHR47506">
    <property type="entry name" value="TRANSCRIPTIONAL REGULATORY PROTEIN"/>
    <property type="match status" value="1"/>
</dbReference>
<comment type="caution">
    <text evidence="6">The sequence shown here is derived from an EMBL/GenBank/DDBJ whole genome shotgun (WGS) entry which is preliminary data.</text>
</comment>
<dbReference type="SUPFAM" id="SSF46689">
    <property type="entry name" value="Homeodomain-like"/>
    <property type="match status" value="1"/>
</dbReference>
<feature type="domain" description="HTH tetR-type" evidence="5">
    <location>
        <begin position="1"/>
        <end position="54"/>
    </location>
</feature>
<dbReference type="SUPFAM" id="SSF48498">
    <property type="entry name" value="Tetracyclin repressor-like, C-terminal domain"/>
    <property type="match status" value="1"/>
</dbReference>
<dbReference type="PANTHER" id="PTHR47506:SF1">
    <property type="entry name" value="HTH-TYPE TRANSCRIPTIONAL REGULATOR YJDC"/>
    <property type="match status" value="1"/>
</dbReference>
<evidence type="ECO:0000256" key="3">
    <source>
        <dbReference type="ARBA" id="ARBA00023163"/>
    </source>
</evidence>
<dbReference type="EMBL" id="JBHSJJ010000001">
    <property type="protein sequence ID" value="MFC4870608.1"/>
    <property type="molecule type" value="Genomic_DNA"/>
</dbReference>
<dbReference type="Gene3D" id="1.10.10.60">
    <property type="entry name" value="Homeodomain-like"/>
    <property type="match status" value="1"/>
</dbReference>
<dbReference type="Gene3D" id="1.10.357.10">
    <property type="entry name" value="Tetracycline Repressor, domain 2"/>
    <property type="match status" value="1"/>
</dbReference>